<keyword evidence="2" id="KW-0805">Transcription regulation</keyword>
<name>A0A512H686_9PROT</name>
<dbReference type="InterPro" id="IPR036390">
    <property type="entry name" value="WH_DNA-bd_sf"/>
</dbReference>
<evidence type="ECO:0000313" key="6">
    <source>
        <dbReference type="EMBL" id="GEO80938.1"/>
    </source>
</evidence>
<protein>
    <submittedName>
        <fullName evidence="6">LysR family transcriptional regulator</fullName>
    </submittedName>
</protein>
<dbReference type="InterPro" id="IPR050950">
    <property type="entry name" value="HTH-type_LysR_regulators"/>
</dbReference>
<dbReference type="Gene3D" id="3.40.190.290">
    <property type="match status" value="1"/>
</dbReference>
<dbReference type="EMBL" id="BJZO01000022">
    <property type="protein sequence ID" value="GEO80938.1"/>
    <property type="molecule type" value="Genomic_DNA"/>
</dbReference>
<evidence type="ECO:0000256" key="1">
    <source>
        <dbReference type="ARBA" id="ARBA00009437"/>
    </source>
</evidence>
<dbReference type="InterPro" id="IPR005119">
    <property type="entry name" value="LysR_subst-bd"/>
</dbReference>
<evidence type="ECO:0000259" key="5">
    <source>
        <dbReference type="PROSITE" id="PS50931"/>
    </source>
</evidence>
<feature type="domain" description="HTH lysR-type" evidence="5">
    <location>
        <begin position="3"/>
        <end position="60"/>
    </location>
</feature>
<dbReference type="SUPFAM" id="SSF46785">
    <property type="entry name" value="Winged helix' DNA-binding domain"/>
    <property type="match status" value="1"/>
</dbReference>
<dbReference type="FunFam" id="1.10.10.10:FF:000001">
    <property type="entry name" value="LysR family transcriptional regulator"/>
    <property type="match status" value="1"/>
</dbReference>
<dbReference type="RefSeq" id="WP_147162983.1">
    <property type="nucleotide sequence ID" value="NZ_BJZO01000022.1"/>
</dbReference>
<dbReference type="InterPro" id="IPR036388">
    <property type="entry name" value="WH-like_DNA-bd_sf"/>
</dbReference>
<dbReference type="SUPFAM" id="SSF53850">
    <property type="entry name" value="Periplasmic binding protein-like II"/>
    <property type="match status" value="1"/>
</dbReference>
<dbReference type="PROSITE" id="PS50931">
    <property type="entry name" value="HTH_LYSR"/>
    <property type="match status" value="1"/>
</dbReference>
<evidence type="ECO:0000256" key="3">
    <source>
        <dbReference type="ARBA" id="ARBA00023125"/>
    </source>
</evidence>
<comment type="caution">
    <text evidence="6">The sequence shown here is derived from an EMBL/GenBank/DDBJ whole genome shotgun (WGS) entry which is preliminary data.</text>
</comment>
<evidence type="ECO:0000313" key="7">
    <source>
        <dbReference type="Proteomes" id="UP000321567"/>
    </source>
</evidence>
<dbReference type="GO" id="GO:0005829">
    <property type="term" value="C:cytosol"/>
    <property type="evidence" value="ECO:0007669"/>
    <property type="project" value="TreeGrafter"/>
</dbReference>
<gene>
    <name evidence="6" type="ORF">ROR02_10690</name>
</gene>
<dbReference type="Pfam" id="PF00126">
    <property type="entry name" value="HTH_1"/>
    <property type="match status" value="1"/>
</dbReference>
<dbReference type="Pfam" id="PF03466">
    <property type="entry name" value="LysR_substrate"/>
    <property type="match status" value="1"/>
</dbReference>
<accession>A0A512H686</accession>
<keyword evidence="3" id="KW-0238">DNA-binding</keyword>
<dbReference type="GO" id="GO:0003677">
    <property type="term" value="F:DNA binding"/>
    <property type="evidence" value="ECO:0007669"/>
    <property type="project" value="UniProtKB-KW"/>
</dbReference>
<sequence>MRFDLTDLRLFLAVIEAGSITQGAARAGLSLAAASARVRGLEARLGVPLLERGRRGIEPTAAGRTLATHARGIVRQAVVLQGEMTEHAQGLGGAVRLLANTAALATFLPEALGRLLAAHPDLCLELEERPSPAIVHAVLEERADLGVIADSADPTGLEATVLGPDPLALAVPLSHPLASAPGVWFADVLNEGFIGLRHDSALHQLLAGHALRHGAVLRFRARLPALDGVLRMVALGAGVAVVPAAARPASLPVVLVGLRDAWAGRHLLLVTRRSQALARPARLVHAAVREAFSGPV</sequence>
<evidence type="ECO:0000256" key="2">
    <source>
        <dbReference type="ARBA" id="ARBA00023015"/>
    </source>
</evidence>
<dbReference type="Proteomes" id="UP000321567">
    <property type="component" value="Unassembled WGS sequence"/>
</dbReference>
<evidence type="ECO:0000256" key="4">
    <source>
        <dbReference type="ARBA" id="ARBA00023163"/>
    </source>
</evidence>
<dbReference type="Gene3D" id="1.10.10.10">
    <property type="entry name" value="Winged helix-like DNA-binding domain superfamily/Winged helix DNA-binding domain"/>
    <property type="match status" value="1"/>
</dbReference>
<dbReference type="PANTHER" id="PTHR30419:SF2">
    <property type="entry name" value="LYSR FAMILY TRANSCRIPTIONAL REGULATOR"/>
    <property type="match status" value="1"/>
</dbReference>
<keyword evidence="4" id="KW-0804">Transcription</keyword>
<comment type="similarity">
    <text evidence="1">Belongs to the LysR transcriptional regulatory family.</text>
</comment>
<dbReference type="AlphaFoldDB" id="A0A512H686"/>
<dbReference type="OrthoDB" id="9785974at2"/>
<keyword evidence="7" id="KW-1185">Reference proteome</keyword>
<dbReference type="InterPro" id="IPR000847">
    <property type="entry name" value="LysR_HTH_N"/>
</dbReference>
<organism evidence="6 7">
    <name type="scientific">Pararhodospirillum oryzae</name>
    <dbReference type="NCBI Taxonomy" id="478448"/>
    <lineage>
        <taxon>Bacteria</taxon>
        <taxon>Pseudomonadati</taxon>
        <taxon>Pseudomonadota</taxon>
        <taxon>Alphaproteobacteria</taxon>
        <taxon>Rhodospirillales</taxon>
        <taxon>Rhodospirillaceae</taxon>
        <taxon>Pararhodospirillum</taxon>
    </lineage>
</organism>
<dbReference type="PANTHER" id="PTHR30419">
    <property type="entry name" value="HTH-TYPE TRANSCRIPTIONAL REGULATOR YBHD"/>
    <property type="match status" value="1"/>
</dbReference>
<dbReference type="GO" id="GO:0003700">
    <property type="term" value="F:DNA-binding transcription factor activity"/>
    <property type="evidence" value="ECO:0007669"/>
    <property type="project" value="InterPro"/>
</dbReference>
<reference evidence="6 7" key="1">
    <citation type="submission" date="2019-07" db="EMBL/GenBank/DDBJ databases">
        <title>Whole genome shotgun sequence of Rhodospirillum oryzae NBRC 107573.</title>
        <authorList>
            <person name="Hosoyama A."/>
            <person name="Uohara A."/>
            <person name="Ohji S."/>
            <person name="Ichikawa N."/>
        </authorList>
    </citation>
    <scope>NUCLEOTIDE SEQUENCE [LARGE SCALE GENOMIC DNA]</scope>
    <source>
        <strain evidence="6 7">NBRC 107573</strain>
    </source>
</reference>
<proteinExistence type="inferred from homology"/>